<feature type="domain" description="Protein export membrane protein SecD/SecF C-terminal" evidence="10">
    <location>
        <begin position="417"/>
        <end position="595"/>
    </location>
</feature>
<dbReference type="Pfam" id="PF02355">
    <property type="entry name" value="SecD_SecF_C"/>
    <property type="match status" value="2"/>
</dbReference>
<keyword evidence="8 9" id="KW-0472">Membrane</keyword>
<dbReference type="GO" id="GO:0005886">
    <property type="term" value="C:plasma membrane"/>
    <property type="evidence" value="ECO:0007669"/>
    <property type="project" value="UniProtKB-SubCell"/>
</dbReference>
<comment type="subunit">
    <text evidence="9">Forms a complex with SecD. Part of the essential Sec protein translocation apparatus which comprises SecA, SecYEG and auxiliary proteins SecDF-YajC and YidC.</text>
</comment>
<proteinExistence type="inferred from homology"/>
<name>A0A9W6K772_9PSED</name>
<feature type="domain" description="Protein export membrane protein SecD/SecF C-terminal" evidence="10">
    <location>
        <begin position="119"/>
        <end position="288"/>
    </location>
</feature>
<evidence type="ECO:0000256" key="2">
    <source>
        <dbReference type="ARBA" id="ARBA00022448"/>
    </source>
</evidence>
<dbReference type="RefSeq" id="WP_271196955.1">
    <property type="nucleotide sequence ID" value="NZ_BSFN01000013.1"/>
</dbReference>
<dbReference type="AlphaFoldDB" id="A0A9W6K772"/>
<organism evidence="12 13">
    <name type="scientific">Pseudomonas turukhanskensis</name>
    <dbReference type="NCBI Taxonomy" id="1806536"/>
    <lineage>
        <taxon>Bacteria</taxon>
        <taxon>Pseudomonadati</taxon>
        <taxon>Pseudomonadota</taxon>
        <taxon>Gammaproteobacteria</taxon>
        <taxon>Pseudomonadales</taxon>
        <taxon>Pseudomonadaceae</taxon>
        <taxon>Pseudomonas</taxon>
    </lineage>
</organism>
<feature type="transmembrane region" description="Helical" evidence="9">
    <location>
        <begin position="262"/>
        <end position="289"/>
    </location>
</feature>
<dbReference type="PANTHER" id="PTHR30081:SF8">
    <property type="entry name" value="PROTEIN TRANSLOCASE SUBUNIT SECF"/>
    <property type="match status" value="1"/>
</dbReference>
<feature type="transmembrane region" description="Helical" evidence="9">
    <location>
        <begin position="230"/>
        <end position="256"/>
    </location>
</feature>
<evidence type="ECO:0000256" key="7">
    <source>
        <dbReference type="ARBA" id="ARBA00023010"/>
    </source>
</evidence>
<keyword evidence="4 9" id="KW-0812">Transmembrane</keyword>
<dbReference type="InterPro" id="IPR022813">
    <property type="entry name" value="SecD/SecF_arch_bac"/>
</dbReference>
<dbReference type="Gene3D" id="3.30.70.3400">
    <property type="match status" value="1"/>
</dbReference>
<feature type="transmembrane region" description="Helical" evidence="9">
    <location>
        <begin position="437"/>
        <end position="454"/>
    </location>
</feature>
<dbReference type="EMBL" id="BSFN01000013">
    <property type="protein sequence ID" value="GLK90780.1"/>
    <property type="molecule type" value="Genomic_DNA"/>
</dbReference>
<gene>
    <name evidence="9" type="primary">secF</name>
    <name evidence="12" type="ORF">GCM10017655_38440</name>
</gene>
<evidence type="ECO:0000256" key="9">
    <source>
        <dbReference type="HAMAP-Rule" id="MF_01464"/>
    </source>
</evidence>
<feature type="transmembrane region" description="Helical" evidence="9">
    <location>
        <begin position="461"/>
        <end position="482"/>
    </location>
</feature>
<evidence type="ECO:0000313" key="12">
    <source>
        <dbReference type="EMBL" id="GLK90780.1"/>
    </source>
</evidence>
<dbReference type="PRINTS" id="PR01755">
    <property type="entry name" value="SECFTRNLCASE"/>
</dbReference>
<evidence type="ECO:0000256" key="5">
    <source>
        <dbReference type="ARBA" id="ARBA00022927"/>
    </source>
</evidence>
<keyword evidence="5 9" id="KW-0653">Protein transport</keyword>
<comment type="similarity">
    <text evidence="9">Belongs to the SecD/SecF family. SecF subfamily.</text>
</comment>
<feature type="transmembrane region" description="Helical" evidence="9">
    <location>
        <begin position="139"/>
        <end position="157"/>
    </location>
</feature>
<keyword evidence="2 9" id="KW-0813">Transport</keyword>
<evidence type="ECO:0000256" key="3">
    <source>
        <dbReference type="ARBA" id="ARBA00022475"/>
    </source>
</evidence>
<dbReference type="InterPro" id="IPR005665">
    <property type="entry name" value="SecF_bac"/>
</dbReference>
<dbReference type="SUPFAM" id="SSF82866">
    <property type="entry name" value="Multidrug efflux transporter AcrB transmembrane domain"/>
    <property type="match status" value="2"/>
</dbReference>
<evidence type="ECO:0000256" key="1">
    <source>
        <dbReference type="ARBA" id="ARBA00004651"/>
    </source>
</evidence>
<dbReference type="InterPro" id="IPR048634">
    <property type="entry name" value="SecD_SecF_C"/>
</dbReference>
<comment type="caution">
    <text evidence="12">The sequence shown here is derived from an EMBL/GenBank/DDBJ whole genome shotgun (WGS) entry which is preliminary data.</text>
</comment>
<protein>
    <recommendedName>
        <fullName evidence="9">Protein-export membrane protein SecF</fullName>
    </recommendedName>
</protein>
<feature type="domain" description="Protein translocase subunit SecDF P1" evidence="11">
    <location>
        <begin position="64"/>
        <end position="110"/>
    </location>
</feature>
<feature type="transmembrane region" description="Helical" evidence="9">
    <location>
        <begin position="488"/>
        <end position="508"/>
    </location>
</feature>
<dbReference type="GO" id="GO:0043952">
    <property type="term" value="P:protein transport by the Sec complex"/>
    <property type="evidence" value="ECO:0007669"/>
    <property type="project" value="UniProtKB-UniRule"/>
</dbReference>
<evidence type="ECO:0000313" key="13">
    <source>
        <dbReference type="Proteomes" id="UP001143328"/>
    </source>
</evidence>
<feature type="transmembrane region" description="Helical" evidence="9">
    <location>
        <begin position="310"/>
        <end position="337"/>
    </location>
</feature>
<keyword evidence="7 9" id="KW-0811">Translocation</keyword>
<feature type="transmembrane region" description="Helical" evidence="9">
    <location>
        <begin position="162"/>
        <end position="180"/>
    </location>
</feature>
<evidence type="ECO:0000256" key="8">
    <source>
        <dbReference type="ARBA" id="ARBA00023136"/>
    </source>
</evidence>
<dbReference type="InterPro" id="IPR022645">
    <property type="entry name" value="SecD/SecF_bac"/>
</dbReference>
<dbReference type="InterPro" id="IPR048631">
    <property type="entry name" value="SecD_1st"/>
</dbReference>
<keyword evidence="3 9" id="KW-1003">Cell membrane</keyword>
<evidence type="ECO:0000256" key="6">
    <source>
        <dbReference type="ARBA" id="ARBA00022989"/>
    </source>
</evidence>
<dbReference type="PROSITE" id="PS51257">
    <property type="entry name" value="PROKAR_LIPOPROTEIN"/>
    <property type="match status" value="1"/>
</dbReference>
<accession>A0A9W6K772</accession>
<evidence type="ECO:0000259" key="10">
    <source>
        <dbReference type="Pfam" id="PF02355"/>
    </source>
</evidence>
<feature type="transmembrane region" description="Helical" evidence="9">
    <location>
        <begin position="542"/>
        <end position="560"/>
    </location>
</feature>
<comment type="caution">
    <text evidence="9">Lacks conserved residue(s) required for the propagation of feature annotation.</text>
</comment>
<reference evidence="12" key="1">
    <citation type="journal article" date="2014" name="Int. J. Syst. Evol. Microbiol.">
        <title>Complete genome sequence of Corynebacterium casei LMG S-19264T (=DSM 44701T), isolated from a smear-ripened cheese.</title>
        <authorList>
            <consortium name="US DOE Joint Genome Institute (JGI-PGF)"/>
            <person name="Walter F."/>
            <person name="Albersmeier A."/>
            <person name="Kalinowski J."/>
            <person name="Ruckert C."/>
        </authorList>
    </citation>
    <scope>NUCLEOTIDE SEQUENCE</scope>
    <source>
        <strain evidence="12">VKM B-2935</strain>
    </source>
</reference>
<dbReference type="Proteomes" id="UP001143328">
    <property type="component" value="Unassembled WGS sequence"/>
</dbReference>
<dbReference type="Gene3D" id="1.20.1640.10">
    <property type="entry name" value="Multidrug efflux transporter AcrB transmembrane domain"/>
    <property type="match status" value="2"/>
</dbReference>
<keyword evidence="6 9" id="KW-1133">Transmembrane helix</keyword>
<sequence>MSITKRRISFILVAGLLACLVASTFLPLAAKVRFGLEFRGGYEIYYVLSPAQGKTELSQNDVLQTVNILQKRADSIGISEPDIRLEGANHIRVKLAGLTSAEESRSLLGSSQGLPTQLTEKYTQTVGSVLGKTALAETVQAGLIGIACIFLLLLGIYRAAGLLAAFCTVVYLWLLLIVFTGSGATLSLSAVVAFVLGLGMAADASIICFERVREELGVGRSMREAVRNGFNGSLATIRDANLVTALAMIALFVAGIGPIQGFALTMLVSIVISIATNFFLARALMLLLVDSGWLKPSWLIARAKQPAAKGTVFNFVAMGKVAALASVLVIVSGTLYYRAHGLNLDIDFTAGTALDIDVDRAISQDAATQIMSEAGTVPATVAVGGAQNTHIAVRFDEVLKPAELKQVITAFQGKYHSVEYEENTADPGVARDFAHRAIYAVFAAFLSIAVYIGLRFSWAIALATLLPIVQDILIVSAIFSLFKFEIDVTYIAALLTIIGYSLNDKIVIFGRIVENRKKNADTTPQSLAALVNLSIRQTLGRSLYTVLTVVMASASLYFFACEPLQMFALALVLGLISGAASSIFMSSALWLALQQRKARDISLNSSKETLGSKPFIASLVLFGVVGLAGWFWIPSQPSVSGQASNAAAQATSLGDLSSFRAIAVDTLAIVGGGDLKAARSRITDLETAWDQAEEALQPRSPADWTAVDKAIDRALSQLRSGKPDAAGCAQALETLIAKIDSKQPTGAASAAIAAPSSLGDMRPFKVIIADTEKLLDTGDTKGARARITDLETAWDSAEEKMRPLNAKAWTSIDKSLDRALRQVRTAIPDLAASAEALKTLSAKLDSQGTP</sequence>
<comment type="function">
    <text evidence="9">Part of the Sec protein translocase complex. Interacts with the SecYEG preprotein conducting channel. SecDF uses the proton motive force (PMF) to complete protein translocation after the ATP-dependent function of SecA.</text>
</comment>
<dbReference type="NCBIfam" id="TIGR00966">
    <property type="entry name" value="transloc_SecF"/>
    <property type="match status" value="1"/>
</dbReference>
<evidence type="ECO:0000256" key="4">
    <source>
        <dbReference type="ARBA" id="ARBA00022692"/>
    </source>
</evidence>
<reference evidence="12" key="2">
    <citation type="submission" date="2023-01" db="EMBL/GenBank/DDBJ databases">
        <authorList>
            <person name="Sun Q."/>
            <person name="Evtushenko L."/>
        </authorList>
    </citation>
    <scope>NUCLEOTIDE SEQUENCE</scope>
    <source>
        <strain evidence="12">VKM B-2935</strain>
    </source>
</reference>
<dbReference type="Pfam" id="PF21760">
    <property type="entry name" value="SecD_1st"/>
    <property type="match status" value="1"/>
</dbReference>
<keyword evidence="13" id="KW-1185">Reference proteome</keyword>
<dbReference type="GO" id="GO:0015450">
    <property type="term" value="F:protein-transporting ATPase activity"/>
    <property type="evidence" value="ECO:0007669"/>
    <property type="project" value="InterPro"/>
</dbReference>
<dbReference type="HAMAP" id="MF_01464_B">
    <property type="entry name" value="SecF_B"/>
    <property type="match status" value="1"/>
</dbReference>
<evidence type="ECO:0000259" key="11">
    <source>
        <dbReference type="Pfam" id="PF21760"/>
    </source>
</evidence>
<feature type="transmembrane region" description="Helical" evidence="9">
    <location>
        <begin position="614"/>
        <end position="633"/>
    </location>
</feature>
<feature type="transmembrane region" description="Helical" evidence="9">
    <location>
        <begin position="186"/>
        <end position="209"/>
    </location>
</feature>
<dbReference type="PANTHER" id="PTHR30081">
    <property type="entry name" value="PROTEIN-EXPORT MEMBRANE PROTEIN SEC"/>
    <property type="match status" value="1"/>
</dbReference>
<comment type="subcellular location">
    <subcellularLocation>
        <location evidence="1 9">Cell membrane</location>
        <topology evidence="1 9">Multi-pass membrane protein</topology>
    </subcellularLocation>
</comment>
<feature type="transmembrane region" description="Helical" evidence="9">
    <location>
        <begin position="566"/>
        <end position="593"/>
    </location>
</feature>
<dbReference type="GO" id="GO:0006605">
    <property type="term" value="P:protein targeting"/>
    <property type="evidence" value="ECO:0007669"/>
    <property type="project" value="UniProtKB-UniRule"/>
</dbReference>
<dbReference type="GO" id="GO:0065002">
    <property type="term" value="P:intracellular protein transmembrane transport"/>
    <property type="evidence" value="ECO:0007669"/>
    <property type="project" value="UniProtKB-UniRule"/>
</dbReference>